<dbReference type="RefSeq" id="WP_130913097.1">
    <property type="nucleotide sequence ID" value="NZ_LR215974.1"/>
</dbReference>
<accession>A0A4U8WAI5</accession>
<dbReference type="AlphaFoldDB" id="A0A4U8WAI5"/>
<proteinExistence type="predicted"/>
<sequence length="122" mass="14032">MLNCKKNNATILSIDNNVKQKTNQSKIKVYNSCEEIITDIVKSSNADAVRNYKNLFVKIESSTKEKITIKLYVINDVSEDPSVRKLTDQTVGWVEFFPPTYMLQDITNDIETPENLTYDKSF</sequence>
<dbReference type="Proteomes" id="UP000290013">
    <property type="component" value="Chromosome"/>
</dbReference>
<evidence type="ECO:0000313" key="2">
    <source>
        <dbReference type="Proteomes" id="UP000290013"/>
    </source>
</evidence>
<name>A0A4U8WAI5_9FLAO</name>
<evidence type="ECO:0000313" key="1">
    <source>
        <dbReference type="EMBL" id="VFB02200.1"/>
    </source>
</evidence>
<organism evidence="1 2">
    <name type="scientific">Chryseobacterium taihuense</name>
    <dbReference type="NCBI Taxonomy" id="1141221"/>
    <lineage>
        <taxon>Bacteria</taxon>
        <taxon>Pseudomonadati</taxon>
        <taxon>Bacteroidota</taxon>
        <taxon>Flavobacteriia</taxon>
        <taxon>Flavobacteriales</taxon>
        <taxon>Weeksellaceae</taxon>
        <taxon>Chryseobacterium group</taxon>
        <taxon>Chryseobacterium</taxon>
    </lineage>
</organism>
<reference evidence="1 2" key="1">
    <citation type="submission" date="2019-02" db="EMBL/GenBank/DDBJ databases">
        <authorList>
            <consortium name="Pathogen Informatics"/>
        </authorList>
    </citation>
    <scope>NUCLEOTIDE SEQUENCE [LARGE SCALE GENOMIC DNA]</scope>
    <source>
        <strain evidence="1 2">3012STDY6944375</strain>
    </source>
</reference>
<dbReference type="KEGG" id="ctai:NCTC12078_00174"/>
<dbReference type="EMBL" id="LR215974">
    <property type="protein sequence ID" value="VFB02200.1"/>
    <property type="molecule type" value="Genomic_DNA"/>
</dbReference>
<gene>
    <name evidence="1" type="ORF">NCTC12078_00174</name>
</gene>
<protein>
    <submittedName>
        <fullName evidence="1">Uncharacterized protein</fullName>
    </submittedName>
</protein>